<accession>A0A8K0KSH3</accession>
<reference evidence="1" key="1">
    <citation type="submission" date="2013-04" db="EMBL/GenBank/DDBJ databases">
        <authorList>
            <person name="Qu J."/>
            <person name="Murali S.C."/>
            <person name="Bandaranaike D."/>
            <person name="Bellair M."/>
            <person name="Blankenburg K."/>
            <person name="Chao H."/>
            <person name="Dinh H."/>
            <person name="Doddapaneni H."/>
            <person name="Downs B."/>
            <person name="Dugan-Rocha S."/>
            <person name="Elkadiri S."/>
            <person name="Gnanaolivu R.D."/>
            <person name="Hernandez B."/>
            <person name="Javaid M."/>
            <person name="Jayaseelan J.C."/>
            <person name="Lee S."/>
            <person name="Li M."/>
            <person name="Ming W."/>
            <person name="Munidasa M."/>
            <person name="Muniz J."/>
            <person name="Nguyen L."/>
            <person name="Ongeri F."/>
            <person name="Osuji N."/>
            <person name="Pu L.-L."/>
            <person name="Puazo M."/>
            <person name="Qu C."/>
            <person name="Quiroz J."/>
            <person name="Raj R."/>
            <person name="Weissenberger G."/>
            <person name="Xin Y."/>
            <person name="Zou X."/>
            <person name="Han Y."/>
            <person name="Richards S."/>
            <person name="Worley K."/>
            <person name="Muzny D."/>
            <person name="Gibbs R."/>
        </authorList>
    </citation>
    <scope>NUCLEOTIDE SEQUENCE</scope>
    <source>
        <strain evidence="1">Sampled in the wild</strain>
    </source>
</reference>
<keyword evidence="2" id="KW-1185">Reference proteome</keyword>
<dbReference type="Proteomes" id="UP000792457">
    <property type="component" value="Unassembled WGS sequence"/>
</dbReference>
<evidence type="ECO:0000313" key="2">
    <source>
        <dbReference type="Proteomes" id="UP000792457"/>
    </source>
</evidence>
<sequence>MPKSRSKDNAAGDMANITLTNEQFQLLLAQVSLSARSAEQNSCTPPMTSGNFAKCTARFCGSAADDLDEFLEAVLTYKDCTQVSDENALRGLSMLLEGTAATWWQGV</sequence>
<reference evidence="1" key="2">
    <citation type="submission" date="2017-10" db="EMBL/GenBank/DDBJ databases">
        <title>Ladona fulva Genome sequencing and assembly.</title>
        <authorList>
            <person name="Murali S."/>
            <person name="Richards S."/>
            <person name="Bandaranaike D."/>
            <person name="Bellair M."/>
            <person name="Blankenburg K."/>
            <person name="Chao H."/>
            <person name="Dinh H."/>
            <person name="Doddapaneni H."/>
            <person name="Dugan-Rocha S."/>
            <person name="Elkadiri S."/>
            <person name="Gnanaolivu R."/>
            <person name="Hernandez B."/>
            <person name="Skinner E."/>
            <person name="Javaid M."/>
            <person name="Lee S."/>
            <person name="Li M."/>
            <person name="Ming W."/>
            <person name="Munidasa M."/>
            <person name="Muniz J."/>
            <person name="Nguyen L."/>
            <person name="Hughes D."/>
            <person name="Osuji N."/>
            <person name="Pu L.-L."/>
            <person name="Puazo M."/>
            <person name="Qu C."/>
            <person name="Quiroz J."/>
            <person name="Raj R."/>
            <person name="Weissenberger G."/>
            <person name="Xin Y."/>
            <person name="Zou X."/>
            <person name="Han Y."/>
            <person name="Worley K."/>
            <person name="Muzny D."/>
            <person name="Gibbs R."/>
        </authorList>
    </citation>
    <scope>NUCLEOTIDE SEQUENCE</scope>
    <source>
        <strain evidence="1">Sampled in the wild</strain>
    </source>
</reference>
<comment type="caution">
    <text evidence="1">The sequence shown here is derived from an EMBL/GenBank/DDBJ whole genome shotgun (WGS) entry which is preliminary data.</text>
</comment>
<protein>
    <submittedName>
        <fullName evidence="1">Uncharacterized protein</fullName>
    </submittedName>
</protein>
<gene>
    <name evidence="1" type="ORF">J437_LFUL002551</name>
</gene>
<organism evidence="1 2">
    <name type="scientific">Ladona fulva</name>
    <name type="common">Scarce chaser dragonfly</name>
    <name type="synonym">Libellula fulva</name>
    <dbReference type="NCBI Taxonomy" id="123851"/>
    <lineage>
        <taxon>Eukaryota</taxon>
        <taxon>Metazoa</taxon>
        <taxon>Ecdysozoa</taxon>
        <taxon>Arthropoda</taxon>
        <taxon>Hexapoda</taxon>
        <taxon>Insecta</taxon>
        <taxon>Pterygota</taxon>
        <taxon>Palaeoptera</taxon>
        <taxon>Odonata</taxon>
        <taxon>Epiprocta</taxon>
        <taxon>Anisoptera</taxon>
        <taxon>Libelluloidea</taxon>
        <taxon>Libellulidae</taxon>
        <taxon>Ladona</taxon>
    </lineage>
</organism>
<name>A0A8K0KSH3_LADFU</name>
<proteinExistence type="predicted"/>
<dbReference type="EMBL" id="KZ312451">
    <property type="protein sequence ID" value="KAG8240407.1"/>
    <property type="molecule type" value="Genomic_DNA"/>
</dbReference>
<dbReference type="AlphaFoldDB" id="A0A8K0KSH3"/>
<evidence type="ECO:0000313" key="1">
    <source>
        <dbReference type="EMBL" id="KAG8240407.1"/>
    </source>
</evidence>
<dbReference type="OrthoDB" id="8057069at2759"/>